<comment type="caution">
    <text evidence="2">The sequence shown here is derived from an EMBL/GenBank/DDBJ whole genome shotgun (WGS) entry which is preliminary data.</text>
</comment>
<feature type="transmembrane region" description="Helical" evidence="1">
    <location>
        <begin position="24"/>
        <end position="44"/>
    </location>
</feature>
<feature type="transmembrane region" description="Helical" evidence="1">
    <location>
        <begin position="285"/>
        <end position="302"/>
    </location>
</feature>
<feature type="transmembrane region" description="Helical" evidence="1">
    <location>
        <begin position="334"/>
        <end position="358"/>
    </location>
</feature>
<dbReference type="EMBL" id="BLLS01000029">
    <property type="protein sequence ID" value="GFH86101.1"/>
    <property type="molecule type" value="Genomic_DNA"/>
</dbReference>
<reference evidence="2 5" key="2">
    <citation type="journal article" date="2020" name="Microbiome">
        <title>Single-cell genomics of uncultured bacteria reveals dietary fiber responders in the mouse gut microbiota.</title>
        <authorList>
            <person name="Chijiiwa R."/>
            <person name="Hosokawa M."/>
            <person name="Kogawa M."/>
            <person name="Nishikawa Y."/>
            <person name="Ide K."/>
            <person name="Sakanashi C."/>
            <person name="Takahashi K."/>
            <person name="Takeyama H."/>
        </authorList>
    </citation>
    <scope>NUCLEOTIDE SEQUENCE [LARGE SCALE GENOMIC DNA]</scope>
    <source>
        <strain evidence="2">IMSAGC_001</strain>
    </source>
</reference>
<accession>A0A7J0A2A1</accession>
<sequence length="368" mass="42935">MYFIFALIIYFAYKQYSGKNNGHYGFIKFVSIFFIATSALRHMFCSVDTWGYIRNLQNSFNKSWTEIFDYFWINYFQPGIYGKDPGYYVFEKALGSITSEPQIFFLILALLVFLPIYHIWRNYSASTFQTLVSALFYLTFFYAYVPNSAARQAIAIGFVLMAYLAYERKTKKGYILSALLVFVASLFHQSALIVLSIPIACFVFKKPKLLIYGSIVAFVTMLFVYQMVGEFLGAYNEVYDRYNEVGYYASVGRKPYLSIIFYALFFFIVLLNYRYETEYERYKILYVGGALSFVLMPILWLDPSAVRLVSYFGIWFSLLVPHSIDIAPAKHRTTYVMIVLAALFLRLLISQSNYAFFWQDIPMPSVYL</sequence>
<organism evidence="2 5">
    <name type="scientific">Bacteroides acidifaciens</name>
    <dbReference type="NCBI Taxonomy" id="85831"/>
    <lineage>
        <taxon>Bacteria</taxon>
        <taxon>Pseudomonadati</taxon>
        <taxon>Bacteroidota</taxon>
        <taxon>Bacteroidia</taxon>
        <taxon>Bacteroidales</taxon>
        <taxon>Bacteroidaceae</taxon>
        <taxon>Bacteroides</taxon>
    </lineage>
</organism>
<dbReference type="Proteomes" id="UP000298073">
    <property type="component" value="Unassembled WGS sequence"/>
</dbReference>
<dbReference type="EMBL" id="SPPV01000015">
    <property type="protein sequence ID" value="TFU49926.1"/>
    <property type="molecule type" value="Genomic_DNA"/>
</dbReference>
<dbReference type="Proteomes" id="UP000491181">
    <property type="component" value="Unassembled WGS sequence"/>
</dbReference>
<feature type="transmembrane region" description="Helical" evidence="1">
    <location>
        <begin position="126"/>
        <end position="144"/>
    </location>
</feature>
<dbReference type="InterPro" id="IPR049458">
    <property type="entry name" value="EpsG-like"/>
</dbReference>
<reference evidence="3 4" key="1">
    <citation type="submission" date="2019-03" db="EMBL/GenBank/DDBJ databases">
        <title>Diversity of the mouse oral microbiome.</title>
        <authorList>
            <person name="Joseph S."/>
            <person name="Aduse-Opoku J."/>
            <person name="Curtis M."/>
            <person name="Wade W."/>
            <person name="Hashim A."/>
        </authorList>
    </citation>
    <scope>NUCLEOTIDE SEQUENCE [LARGE SCALE GENOMIC DNA]</scope>
    <source>
        <strain evidence="3 4">P2318</strain>
    </source>
</reference>
<feature type="transmembrane region" description="Helical" evidence="1">
    <location>
        <begin position="209"/>
        <end position="235"/>
    </location>
</feature>
<feature type="transmembrane region" description="Helical" evidence="1">
    <location>
        <begin position="255"/>
        <end position="273"/>
    </location>
</feature>
<evidence type="ECO:0000313" key="4">
    <source>
        <dbReference type="Proteomes" id="UP000298073"/>
    </source>
</evidence>
<dbReference type="AlphaFoldDB" id="A0A7J0A2A1"/>
<evidence type="ECO:0000313" key="3">
    <source>
        <dbReference type="EMBL" id="TFU49926.1"/>
    </source>
</evidence>
<feature type="transmembrane region" description="Helical" evidence="1">
    <location>
        <begin position="308"/>
        <end position="327"/>
    </location>
</feature>
<keyword evidence="1" id="KW-0812">Transmembrane</keyword>
<evidence type="ECO:0000313" key="5">
    <source>
        <dbReference type="Proteomes" id="UP000491181"/>
    </source>
</evidence>
<dbReference type="RefSeq" id="WP_135037414.1">
    <property type="nucleotide sequence ID" value="NZ_BLLS01000029.1"/>
</dbReference>
<keyword evidence="1" id="KW-0472">Membrane</keyword>
<protein>
    <submittedName>
        <fullName evidence="3">EpsG family protein</fullName>
    </submittedName>
</protein>
<proteinExistence type="predicted"/>
<gene>
    <name evidence="3" type="ORF">E4T97_08755</name>
    <name evidence="2" type="ORF">IMSAGC001_01507</name>
</gene>
<evidence type="ECO:0000313" key="2">
    <source>
        <dbReference type="EMBL" id="GFH86101.1"/>
    </source>
</evidence>
<feature type="transmembrane region" description="Helical" evidence="1">
    <location>
        <begin position="178"/>
        <end position="202"/>
    </location>
</feature>
<keyword evidence="1" id="KW-1133">Transmembrane helix</keyword>
<name>A0A7J0A2A1_9BACE</name>
<dbReference type="Pfam" id="PF14897">
    <property type="entry name" value="EpsG"/>
    <property type="match status" value="1"/>
</dbReference>
<evidence type="ECO:0000256" key="1">
    <source>
        <dbReference type="SAM" id="Phobius"/>
    </source>
</evidence>
<feature type="transmembrane region" description="Helical" evidence="1">
    <location>
        <begin position="103"/>
        <end position="120"/>
    </location>
</feature>